<protein>
    <submittedName>
        <fullName evidence="2">Uncharacterized protein</fullName>
    </submittedName>
</protein>
<dbReference type="EMBL" id="CABFNP030000832">
    <property type="protein sequence ID" value="CAI6088482.1"/>
    <property type="molecule type" value="Genomic_DNA"/>
</dbReference>
<organism evidence="2 3">
    <name type="scientific">Clonostachys chloroleuca</name>
    <dbReference type="NCBI Taxonomy" id="1926264"/>
    <lineage>
        <taxon>Eukaryota</taxon>
        <taxon>Fungi</taxon>
        <taxon>Dikarya</taxon>
        <taxon>Ascomycota</taxon>
        <taxon>Pezizomycotina</taxon>
        <taxon>Sordariomycetes</taxon>
        <taxon>Hypocreomycetidae</taxon>
        <taxon>Hypocreales</taxon>
        <taxon>Bionectriaceae</taxon>
        <taxon>Clonostachys</taxon>
    </lineage>
</organism>
<name>A0AA35M141_9HYPO</name>
<dbReference type="AlphaFoldDB" id="A0AA35M141"/>
<evidence type="ECO:0000256" key="1">
    <source>
        <dbReference type="SAM" id="SignalP"/>
    </source>
</evidence>
<evidence type="ECO:0000313" key="3">
    <source>
        <dbReference type="Proteomes" id="UP001160390"/>
    </source>
</evidence>
<sequence length="162" mass="17863">MFIRILLLTGALIAAFVAFYLSSSPEERPPYIQGRNRTALFISNIEHGLSNVHIATASSILENYPDIEVHYASFSSLDDKLARVSKFTQAKTPAAKEITYHEIDGKAYWQCSPSLPVETAPLAASRQNAHPARVVRNLAMVPPGESAFTAEFLIRSMDIISL</sequence>
<keyword evidence="1" id="KW-0732">Signal</keyword>
<proteinExistence type="predicted"/>
<comment type="caution">
    <text evidence="2">The sequence shown here is derived from an EMBL/GenBank/DDBJ whole genome shotgun (WGS) entry which is preliminary data.</text>
</comment>
<feature type="chain" id="PRO_5041466085" evidence="1">
    <location>
        <begin position="23"/>
        <end position="162"/>
    </location>
</feature>
<evidence type="ECO:0000313" key="2">
    <source>
        <dbReference type="EMBL" id="CAI6088482.1"/>
    </source>
</evidence>
<accession>A0AA35M141</accession>
<keyword evidence="3" id="KW-1185">Reference proteome</keyword>
<reference evidence="2" key="1">
    <citation type="submission" date="2023-01" db="EMBL/GenBank/DDBJ databases">
        <authorList>
            <person name="Piombo E."/>
        </authorList>
    </citation>
    <scope>NUCLEOTIDE SEQUENCE</scope>
</reference>
<gene>
    <name evidence="2" type="ORF">CCHLO57077_00016927</name>
</gene>
<dbReference type="Proteomes" id="UP001160390">
    <property type="component" value="Unassembled WGS sequence"/>
</dbReference>
<feature type="signal peptide" evidence="1">
    <location>
        <begin position="1"/>
        <end position="22"/>
    </location>
</feature>